<dbReference type="OrthoDB" id="9763050at2"/>
<dbReference type="EMBL" id="VIWU01000001">
    <property type="protein sequence ID" value="TWF79019.1"/>
    <property type="molecule type" value="Genomic_DNA"/>
</dbReference>
<comment type="caution">
    <text evidence="2">The sequence shown here is derived from an EMBL/GenBank/DDBJ whole genome shotgun (WGS) entry which is preliminary data.</text>
</comment>
<dbReference type="Proteomes" id="UP000321261">
    <property type="component" value="Unassembled WGS sequence"/>
</dbReference>
<gene>
    <name evidence="2" type="ORF">FHX44_114945</name>
</gene>
<evidence type="ECO:0000259" key="1">
    <source>
        <dbReference type="Pfam" id="PF23019"/>
    </source>
</evidence>
<dbReference type="AlphaFoldDB" id="A0A561SVY2"/>
<evidence type="ECO:0000313" key="3">
    <source>
        <dbReference type="Proteomes" id="UP000321261"/>
    </source>
</evidence>
<dbReference type="InterPro" id="IPR054297">
    <property type="entry name" value="DUF7033"/>
</dbReference>
<protein>
    <recommendedName>
        <fullName evidence="1">DUF7033 domain-containing protein</fullName>
    </recommendedName>
</protein>
<accession>A0A561SVY2</accession>
<dbReference type="Pfam" id="PF23019">
    <property type="entry name" value="DUF7033"/>
    <property type="match status" value="1"/>
</dbReference>
<dbReference type="InterPro" id="IPR011330">
    <property type="entry name" value="Glyco_hydro/deAcase_b/a-brl"/>
</dbReference>
<reference evidence="2 3" key="1">
    <citation type="submission" date="2019-06" db="EMBL/GenBank/DDBJ databases">
        <title>Sequencing the genomes of 1000 actinobacteria strains.</title>
        <authorList>
            <person name="Klenk H.-P."/>
        </authorList>
    </citation>
    <scope>NUCLEOTIDE SEQUENCE [LARGE SCALE GENOMIC DNA]</scope>
    <source>
        <strain evidence="2 3">DSM 45671</strain>
    </source>
</reference>
<organism evidence="2 3">
    <name type="scientific">Pseudonocardia hierapolitana</name>
    <dbReference type="NCBI Taxonomy" id="1128676"/>
    <lineage>
        <taxon>Bacteria</taxon>
        <taxon>Bacillati</taxon>
        <taxon>Actinomycetota</taxon>
        <taxon>Actinomycetes</taxon>
        <taxon>Pseudonocardiales</taxon>
        <taxon>Pseudonocardiaceae</taxon>
        <taxon>Pseudonocardia</taxon>
    </lineage>
</organism>
<dbReference type="Gene3D" id="3.20.20.370">
    <property type="entry name" value="Glycoside hydrolase/deacetylase"/>
    <property type="match status" value="1"/>
</dbReference>
<evidence type="ECO:0000313" key="2">
    <source>
        <dbReference type="EMBL" id="TWF79019.1"/>
    </source>
</evidence>
<proteinExistence type="predicted"/>
<dbReference type="RefSeq" id="WP_147257927.1">
    <property type="nucleotide sequence ID" value="NZ_VIWU01000001.1"/>
</dbReference>
<name>A0A561SVY2_9PSEU</name>
<dbReference type="SUPFAM" id="SSF88713">
    <property type="entry name" value="Glycoside hydrolase/deacetylase"/>
    <property type="match status" value="1"/>
</dbReference>
<dbReference type="GO" id="GO:0005975">
    <property type="term" value="P:carbohydrate metabolic process"/>
    <property type="evidence" value="ECO:0007669"/>
    <property type="project" value="InterPro"/>
</dbReference>
<feature type="domain" description="DUF7033" evidence="1">
    <location>
        <begin position="123"/>
        <end position="208"/>
    </location>
</feature>
<dbReference type="CDD" id="cd10931">
    <property type="entry name" value="CE4_u7"/>
    <property type="match status" value="1"/>
</dbReference>
<keyword evidence="3" id="KW-1185">Reference proteome</keyword>
<sequence length="474" mass="53284">MTLLVSAPAGYQEERRYVLGVVLGDWLGLDWSLVTHERPDVRIGLAEDPDGAAVTTPDALFSTAPDQWLTDSALPSRPLPRRRVGQAAAGVLDAEEQLPVLYGGSSPPSANLAEQCEQGVRLDVDVFGSAFAMLTRYEEVVMAAARDTYDRFPLASTLAFAEGFVESPVVDAYVALLAAALGRVWPRMEFRRHRYQVMLTHDVDDPLSTVGRRPRMLARQFAGDLVRRRDVGLALRRVRAVVDARRGRYDTDPNNTFEFLMDVSERHSLRSSFYFLARGDADPAAPRYQLFDHPWVQDLMRRVHRRGHEIGLHAGFGTYRDAAATAEEFDRLRTAAEGQGIAQESWGGRQHYLQWRNPHTWRNWGAAGLKYDCSVAFSEAVGFRTGTSREFPVFDLLARTPLDLVEKPFQVMDVSLFGHMSLVPDDAARATLRIAQQCRRYGGTIGILWHNDEVLRTAREKHWYEELIATVAAL</sequence>